<dbReference type="InterPro" id="IPR012337">
    <property type="entry name" value="RNaseH-like_sf"/>
</dbReference>
<reference evidence="3 4" key="1">
    <citation type="submission" date="2016-11" db="EMBL/GenBank/DDBJ databases">
        <title>Genomic analysis of Caldithrix abyssi and proposal of a novel bacterial phylum Caldithrichaeota.</title>
        <authorList>
            <person name="Kublanov I."/>
            <person name="Sigalova O."/>
            <person name="Gavrilov S."/>
            <person name="Lebedinsky A."/>
            <person name="Ivanova N."/>
            <person name="Daum C."/>
            <person name="Reddy T."/>
            <person name="Klenk H.P."/>
            <person name="Goker M."/>
            <person name="Reva O."/>
            <person name="Miroshnichenko M."/>
            <person name="Kyprides N."/>
            <person name="Woyke T."/>
            <person name="Gelfand M."/>
        </authorList>
    </citation>
    <scope>NUCLEOTIDE SEQUENCE [LARGE SCALE GENOMIC DNA]</scope>
    <source>
        <strain evidence="3 4">LF13</strain>
    </source>
</reference>
<gene>
    <name evidence="3" type="ORF">Cabys_124</name>
</gene>
<accession>A0A1J1C2F2</accession>
<dbReference type="GO" id="GO:0004803">
    <property type="term" value="F:transposase activity"/>
    <property type="evidence" value="ECO:0007669"/>
    <property type="project" value="InterPro"/>
</dbReference>
<dbReference type="GO" id="GO:0003677">
    <property type="term" value="F:DNA binding"/>
    <property type="evidence" value="ECO:0007669"/>
    <property type="project" value="InterPro"/>
</dbReference>
<feature type="coiled-coil region" evidence="1">
    <location>
        <begin position="67"/>
        <end position="94"/>
    </location>
</feature>
<proteinExistence type="predicted"/>
<dbReference type="RefSeq" id="WP_071961244.1">
    <property type="nucleotide sequence ID" value="NZ_CP018099.1"/>
</dbReference>
<dbReference type="InterPro" id="IPR047654">
    <property type="entry name" value="IS1634_transpos"/>
</dbReference>
<organism evidence="3 4">
    <name type="scientific">Caldithrix abyssi DSM 13497</name>
    <dbReference type="NCBI Taxonomy" id="880073"/>
    <lineage>
        <taxon>Bacteria</taxon>
        <taxon>Pseudomonadati</taxon>
        <taxon>Calditrichota</taxon>
        <taxon>Calditrichia</taxon>
        <taxon>Calditrichales</taxon>
        <taxon>Calditrichaceae</taxon>
        <taxon>Caldithrix</taxon>
    </lineage>
</organism>
<dbReference type="PANTHER" id="PTHR34614:SF2">
    <property type="entry name" value="TRANSPOSASE IS4-LIKE DOMAIN-CONTAINING PROTEIN"/>
    <property type="match status" value="1"/>
</dbReference>
<dbReference type="NCBIfam" id="NF033559">
    <property type="entry name" value="transpos_IS1634"/>
    <property type="match status" value="1"/>
</dbReference>
<dbReference type="GO" id="GO:0006313">
    <property type="term" value="P:DNA transposition"/>
    <property type="evidence" value="ECO:0007669"/>
    <property type="project" value="InterPro"/>
</dbReference>
<keyword evidence="1" id="KW-0175">Coiled coil</keyword>
<dbReference type="SUPFAM" id="SSF53098">
    <property type="entry name" value="Ribonuclease H-like"/>
    <property type="match status" value="1"/>
</dbReference>
<sequence>MFIKEVTKKNKGYDKTFVYHQLVESYRTEKGPRQRKLLNLGKLTIPKDQWKTLANRIEEIISGQTSLIEVDEQIEQLAQRYASLLIQNKLKQEKVEKKESPQETETIFTGSVKFRDARSIGGEYISLMMLRKLKFNELLKKLGFKEKDIKLAELLIVGRLVHPSSEWATLRWVKKQSAIDELLELDLSRLSHNKLYRITDQLLEHKDKIENGLVEQERLLFSLQEKIILYDLTNTYFESSRTSELKARGRSKDKRHDMPLVTLGLVLDEDGFPKESRLFSGNVSEPETLSKILDTIGGKVRKLIILDAGIATEENLQLITKRGHDYLVVSRSKPEIEIEENAFKEINHDQRHKVEAYLYRKDKELYLYCRSASRQKKEEAIRQFHQQRFEAGLKYAAESLHKKRGTKKYPKVLERIGRIKERHAKVAYFYDITVKHHNGIVTEISWKIKDEQKMDDRFSGTYYLRTSRLDLTDREIWQLYISLTDVEDGFRSLKSELGLRPNFHQKDKRIEGHIFISILAFHVLISLQKQLHDAGVYHRWTTIRELLSVQQRVSVEMKTQKGDLLVIRDTTEPEAIHYLMAQAFKIKPKPLGMKKIRI</sequence>
<protein>
    <submittedName>
        <fullName evidence="3">Transposase</fullName>
    </submittedName>
</protein>
<dbReference type="KEGG" id="caby:Cabys_124"/>
<dbReference type="PANTHER" id="PTHR34614">
    <property type="match status" value="1"/>
</dbReference>
<dbReference type="AlphaFoldDB" id="A0A1J1C2F2"/>
<dbReference type="InterPro" id="IPR002559">
    <property type="entry name" value="Transposase_11"/>
</dbReference>
<evidence type="ECO:0000313" key="4">
    <source>
        <dbReference type="Proteomes" id="UP000183868"/>
    </source>
</evidence>
<name>A0A1J1C2F2_CALAY</name>
<evidence type="ECO:0000259" key="2">
    <source>
        <dbReference type="Pfam" id="PF01609"/>
    </source>
</evidence>
<evidence type="ECO:0000256" key="1">
    <source>
        <dbReference type="SAM" id="Coils"/>
    </source>
</evidence>
<dbReference type="Pfam" id="PF01609">
    <property type="entry name" value="DDE_Tnp_1"/>
    <property type="match status" value="1"/>
</dbReference>
<evidence type="ECO:0000313" key="3">
    <source>
        <dbReference type="EMBL" id="APF16875.1"/>
    </source>
</evidence>
<dbReference type="EMBL" id="CP018099">
    <property type="protein sequence ID" value="APF16875.1"/>
    <property type="molecule type" value="Genomic_DNA"/>
</dbReference>
<dbReference type="Proteomes" id="UP000183868">
    <property type="component" value="Chromosome"/>
</dbReference>
<feature type="domain" description="Transposase IS4-like" evidence="2">
    <location>
        <begin position="236"/>
        <end position="520"/>
    </location>
</feature>